<dbReference type="KEGG" id="nhl:Nhal_2536"/>
<dbReference type="HOGENOM" id="CLU_2194147_0_0_6"/>
<gene>
    <name evidence="1" type="ordered locus">Nhal_2536</name>
</gene>
<sequence>MAADHRLQDDAGNRIPYSCGNRRYRTNIEKGCRHGEFSETLGSVFEEPLIDNGGWTLWLEHATEIETEAEVYWFMWYAPDGIPTIPLSGIFDRADLARMNSMLAQFVP</sequence>
<accession>D5BWF9</accession>
<evidence type="ECO:0000313" key="2">
    <source>
        <dbReference type="Proteomes" id="UP000001844"/>
    </source>
</evidence>
<dbReference type="AlphaFoldDB" id="D5BWF9"/>
<dbReference type="RefSeq" id="WP_013033476.1">
    <property type="nucleotide sequence ID" value="NC_013960.1"/>
</dbReference>
<keyword evidence="2" id="KW-1185">Reference proteome</keyword>
<evidence type="ECO:0000313" key="1">
    <source>
        <dbReference type="EMBL" id="ADE15616.1"/>
    </source>
</evidence>
<name>D5BWF9_NITHN</name>
<reference evidence="2" key="1">
    <citation type="submission" date="2010-04" db="EMBL/GenBank/DDBJ databases">
        <title>Complete genome sequence of Nitrosococcus halophilus Nc4, a salt-adapted, aerobic obligate ammonia-oxidizing sulfur purple bacterium.</title>
        <authorList>
            <consortium name="US DOE Joint Genome Institute"/>
            <person name="Campbell M.A."/>
            <person name="Malfatti S.A."/>
            <person name="Chain P.S.G."/>
            <person name="Heidelberg J.F."/>
            <person name="Ward B.B."/>
            <person name="Klotz M.G."/>
        </authorList>
    </citation>
    <scope>NUCLEOTIDE SEQUENCE [LARGE SCALE GENOMIC DNA]</scope>
    <source>
        <strain evidence="2">Nc4</strain>
    </source>
</reference>
<proteinExistence type="predicted"/>
<protein>
    <submittedName>
        <fullName evidence="1">Uncharacterized protein</fullName>
    </submittedName>
</protein>
<organism evidence="1 2">
    <name type="scientific">Nitrosococcus halophilus (strain Nc4)</name>
    <dbReference type="NCBI Taxonomy" id="472759"/>
    <lineage>
        <taxon>Bacteria</taxon>
        <taxon>Pseudomonadati</taxon>
        <taxon>Pseudomonadota</taxon>
        <taxon>Gammaproteobacteria</taxon>
        <taxon>Chromatiales</taxon>
        <taxon>Chromatiaceae</taxon>
        <taxon>Nitrosococcus</taxon>
    </lineage>
</organism>
<dbReference type="Proteomes" id="UP000001844">
    <property type="component" value="Chromosome"/>
</dbReference>
<dbReference type="OrthoDB" id="5853917at2"/>
<dbReference type="EMBL" id="CP001798">
    <property type="protein sequence ID" value="ADE15616.1"/>
    <property type="molecule type" value="Genomic_DNA"/>
</dbReference>